<accession>E4ZPK0</accession>
<protein>
    <submittedName>
        <fullName evidence="1">Predicted protein</fullName>
    </submittedName>
</protein>
<name>E4ZPK0_LEPMJ</name>
<gene>
    <name evidence="1" type="ORF">LEMA_P041260.1</name>
</gene>
<reference evidence="2" key="1">
    <citation type="journal article" date="2011" name="Nat. Commun.">
        <title>Effector diversification within compartments of the Leptosphaeria maculans genome affected by Repeat-Induced Point mutations.</title>
        <authorList>
            <person name="Rouxel T."/>
            <person name="Grandaubert J."/>
            <person name="Hane J.K."/>
            <person name="Hoede C."/>
            <person name="van de Wouw A.P."/>
            <person name="Couloux A."/>
            <person name="Dominguez V."/>
            <person name="Anthouard V."/>
            <person name="Bally P."/>
            <person name="Bourras S."/>
            <person name="Cozijnsen A.J."/>
            <person name="Ciuffetti L.M."/>
            <person name="Degrave A."/>
            <person name="Dilmaghani A."/>
            <person name="Duret L."/>
            <person name="Fudal I."/>
            <person name="Goodwin S.B."/>
            <person name="Gout L."/>
            <person name="Glaser N."/>
            <person name="Linglin J."/>
            <person name="Kema G.H.J."/>
            <person name="Lapalu N."/>
            <person name="Lawrence C.B."/>
            <person name="May K."/>
            <person name="Meyer M."/>
            <person name="Ollivier B."/>
            <person name="Poulain J."/>
            <person name="Schoch C.L."/>
            <person name="Simon A."/>
            <person name="Spatafora J.W."/>
            <person name="Stachowiak A."/>
            <person name="Turgeon B.G."/>
            <person name="Tyler B.M."/>
            <person name="Vincent D."/>
            <person name="Weissenbach J."/>
            <person name="Amselem J."/>
            <person name="Quesneville H."/>
            <person name="Oliver R.P."/>
            <person name="Wincker P."/>
            <person name="Balesdent M.-H."/>
            <person name="Howlett B.J."/>
        </authorList>
    </citation>
    <scope>NUCLEOTIDE SEQUENCE [LARGE SCALE GENOMIC DNA]</scope>
    <source>
        <strain evidence="2">JN3 / isolate v23.1.3 / race Av1-4-5-6-7-8</strain>
    </source>
</reference>
<proteinExistence type="predicted"/>
<sequence>MASEQSAGPGEWTWAIIAIATLPNGERWHEGARCVAGPWGRIAWWYFVCGHSAGAHVVYRSAMMIFPRGEATLSPFVMMMHCSSLNGFFGLLLSPVRPSCSAAGSEVAESVLPTVLKRLPRPDGGSQCLYAGRPVYPIEMSFVAVPNKKTDSCMWATGPKRAMRSSLALIGTETGFHGLPTEDLAASNSSGTVHTASAGNASRRQCAKAAAASKGAVMGRWLQ</sequence>
<evidence type="ECO:0000313" key="2">
    <source>
        <dbReference type="Proteomes" id="UP000002668"/>
    </source>
</evidence>
<dbReference type="EMBL" id="FP929105">
    <property type="protein sequence ID" value="CBX93225.1"/>
    <property type="molecule type" value="Genomic_DNA"/>
</dbReference>
<dbReference type="AlphaFoldDB" id="E4ZPK0"/>
<dbReference type="Proteomes" id="UP000002668">
    <property type="component" value="Genome"/>
</dbReference>
<dbReference type="VEuPathDB" id="FungiDB:LEMA_P041260.1"/>
<keyword evidence="2" id="KW-1185">Reference proteome</keyword>
<dbReference type="HOGENOM" id="CLU_1240338_0_0_1"/>
<organism evidence="2">
    <name type="scientific">Leptosphaeria maculans (strain JN3 / isolate v23.1.3 / race Av1-4-5-6-7-8)</name>
    <name type="common">Blackleg fungus</name>
    <name type="synonym">Phoma lingam</name>
    <dbReference type="NCBI Taxonomy" id="985895"/>
    <lineage>
        <taxon>Eukaryota</taxon>
        <taxon>Fungi</taxon>
        <taxon>Dikarya</taxon>
        <taxon>Ascomycota</taxon>
        <taxon>Pezizomycotina</taxon>
        <taxon>Dothideomycetes</taxon>
        <taxon>Pleosporomycetidae</taxon>
        <taxon>Pleosporales</taxon>
        <taxon>Pleosporineae</taxon>
        <taxon>Leptosphaeriaceae</taxon>
        <taxon>Plenodomus</taxon>
        <taxon>Plenodomus lingam/Leptosphaeria maculans species complex</taxon>
    </lineage>
</organism>
<dbReference type="InParanoid" id="E4ZPK0"/>
<evidence type="ECO:0000313" key="1">
    <source>
        <dbReference type="EMBL" id="CBX93225.1"/>
    </source>
</evidence>